<evidence type="ECO:0000256" key="1">
    <source>
        <dbReference type="ARBA" id="ARBA00010638"/>
    </source>
</evidence>
<keyword evidence="3" id="KW-0067">ATP-binding</keyword>
<comment type="similarity">
    <text evidence="1">Belongs to the 5-formyltetrahydrofolate cyclo-ligase family.</text>
</comment>
<dbReference type="InterPro" id="IPR037171">
    <property type="entry name" value="NagB/RpiA_transferase-like"/>
</dbReference>
<keyword evidence="2" id="KW-0547">Nucleotide-binding</keyword>
<dbReference type="GO" id="GO:0035999">
    <property type="term" value="P:tetrahydrofolate interconversion"/>
    <property type="evidence" value="ECO:0007669"/>
    <property type="project" value="TreeGrafter"/>
</dbReference>
<dbReference type="PANTHER" id="PTHR23407">
    <property type="entry name" value="ATPASE INHIBITOR/5-FORMYLTETRAHYDROFOLATE CYCLO-LIGASE"/>
    <property type="match status" value="1"/>
</dbReference>
<dbReference type="InterPro" id="IPR024185">
    <property type="entry name" value="FTHF_cligase-like_sf"/>
</dbReference>
<sequence length="155" mass="17437">GIKADSIEPHIVAGFYPIQTEIDCLFILKALSAIQCRCALPVMNGRRQHLGFKEWNLTEVELKDGPYGTREPKSERLYVMPDIILMPLLAFDARGNRLGYGGGYYDRTLEAYRAKGHDFTAIGVAYDGQRCDGLPHGRHDQPLDIIVTEQGIYRP</sequence>
<dbReference type="Pfam" id="PF01812">
    <property type="entry name" value="5-FTHF_cyc-lig"/>
    <property type="match status" value="1"/>
</dbReference>
<dbReference type="EC" id="6.3.3.2" evidence="4"/>
<dbReference type="GO" id="GO:0009396">
    <property type="term" value="P:folic acid-containing compound biosynthetic process"/>
    <property type="evidence" value="ECO:0007669"/>
    <property type="project" value="TreeGrafter"/>
</dbReference>
<reference evidence="4" key="1">
    <citation type="submission" date="2018-06" db="EMBL/GenBank/DDBJ databases">
        <authorList>
            <person name="Zhirakovskaya E."/>
        </authorList>
    </citation>
    <scope>NUCLEOTIDE SEQUENCE</scope>
</reference>
<dbReference type="PANTHER" id="PTHR23407:SF1">
    <property type="entry name" value="5-FORMYLTETRAHYDROFOLATE CYCLO-LIGASE"/>
    <property type="match status" value="1"/>
</dbReference>
<dbReference type="GO" id="GO:0005524">
    <property type="term" value="F:ATP binding"/>
    <property type="evidence" value="ECO:0007669"/>
    <property type="project" value="UniProtKB-KW"/>
</dbReference>
<dbReference type="InterPro" id="IPR002698">
    <property type="entry name" value="FTHF_cligase"/>
</dbReference>
<organism evidence="4">
    <name type="scientific">hydrothermal vent metagenome</name>
    <dbReference type="NCBI Taxonomy" id="652676"/>
    <lineage>
        <taxon>unclassified sequences</taxon>
        <taxon>metagenomes</taxon>
        <taxon>ecological metagenomes</taxon>
    </lineage>
</organism>
<evidence type="ECO:0000256" key="3">
    <source>
        <dbReference type="ARBA" id="ARBA00022840"/>
    </source>
</evidence>
<dbReference type="EMBL" id="UOEJ01000027">
    <property type="protein sequence ID" value="VAV92059.1"/>
    <property type="molecule type" value="Genomic_DNA"/>
</dbReference>
<accession>A0A3B0RJ66</accession>
<keyword evidence="4" id="KW-0436">Ligase</keyword>
<dbReference type="SUPFAM" id="SSF100950">
    <property type="entry name" value="NagB/RpiA/CoA transferase-like"/>
    <property type="match status" value="1"/>
</dbReference>
<dbReference type="AlphaFoldDB" id="A0A3B0RJ66"/>
<evidence type="ECO:0000256" key="2">
    <source>
        <dbReference type="ARBA" id="ARBA00022741"/>
    </source>
</evidence>
<dbReference type="PIRSF" id="PIRSF006806">
    <property type="entry name" value="FTHF_cligase"/>
    <property type="match status" value="1"/>
</dbReference>
<name>A0A3B0RJ66_9ZZZZ</name>
<proteinExistence type="inferred from homology"/>
<evidence type="ECO:0000313" key="4">
    <source>
        <dbReference type="EMBL" id="VAV92059.1"/>
    </source>
</evidence>
<dbReference type="NCBIfam" id="TIGR02727">
    <property type="entry name" value="MTHFS_bact"/>
    <property type="match status" value="1"/>
</dbReference>
<protein>
    <submittedName>
        <fullName evidence="4">5-formyltetrahydrofolate cyclo-ligase</fullName>
        <ecNumber evidence="4">6.3.3.2</ecNumber>
    </submittedName>
</protein>
<dbReference type="Gene3D" id="3.40.50.10420">
    <property type="entry name" value="NagB/RpiA/CoA transferase-like"/>
    <property type="match status" value="1"/>
</dbReference>
<gene>
    <name evidence="4" type="ORF">MNBD_ALPHA01-1737</name>
</gene>
<dbReference type="GO" id="GO:0030272">
    <property type="term" value="F:5-formyltetrahydrofolate cyclo-ligase activity"/>
    <property type="evidence" value="ECO:0007669"/>
    <property type="project" value="UniProtKB-EC"/>
</dbReference>
<feature type="non-terminal residue" evidence="4">
    <location>
        <position position="1"/>
    </location>
</feature>